<sequence>MTEPTKLQQLDTLLQEVQNANQTLEQALQTANELAPKLKTLRTYMETDFLQDYEQVQENHPILSQDELYNTLMDTLEEAQQIKQATQALLNILDPK</sequence>
<proteinExistence type="predicted"/>
<comment type="caution">
    <text evidence="2">The sequence shown here is derived from an EMBL/GenBank/DDBJ whole genome shotgun (WGS) entry which is preliminary data.</text>
</comment>
<organism evidence="2 3">
    <name type="scientific">Dubosiella newyorkensis</name>
    <dbReference type="NCBI Taxonomy" id="1862672"/>
    <lineage>
        <taxon>Bacteria</taxon>
        <taxon>Bacillati</taxon>
        <taxon>Bacillota</taxon>
        <taxon>Erysipelotrichia</taxon>
        <taxon>Erysipelotrichales</taxon>
        <taxon>Erysipelotrichaceae</taxon>
        <taxon>Dubosiella</taxon>
    </lineage>
</organism>
<dbReference type="RefSeq" id="WP_076340525.1">
    <property type="nucleotide sequence ID" value="NZ_CAJTMI010000015.1"/>
</dbReference>
<dbReference type="AlphaFoldDB" id="A0A1U7NQ66"/>
<feature type="coiled-coil region" evidence="1">
    <location>
        <begin position="7"/>
        <end position="34"/>
    </location>
</feature>
<accession>A0A1U7NQ66</accession>
<dbReference type="GeneID" id="78274628"/>
<dbReference type="InterPro" id="IPR025384">
    <property type="entry name" value="DUF4298"/>
</dbReference>
<evidence type="ECO:0000313" key="3">
    <source>
        <dbReference type="Proteomes" id="UP000186705"/>
    </source>
</evidence>
<name>A0A1U7NQ66_9FIRM</name>
<protein>
    <recommendedName>
        <fullName evidence="4">DUF4298 domain-containing protein</fullName>
    </recommendedName>
</protein>
<evidence type="ECO:0008006" key="4">
    <source>
        <dbReference type="Google" id="ProtNLM"/>
    </source>
</evidence>
<evidence type="ECO:0000313" key="2">
    <source>
        <dbReference type="EMBL" id="OLU47779.1"/>
    </source>
</evidence>
<dbReference type="STRING" id="1862672.BO225_01530"/>
<evidence type="ECO:0000256" key="1">
    <source>
        <dbReference type="SAM" id="Coils"/>
    </source>
</evidence>
<keyword evidence="3" id="KW-1185">Reference proteome</keyword>
<dbReference type="Pfam" id="PF14131">
    <property type="entry name" value="DUF4298"/>
    <property type="match status" value="1"/>
</dbReference>
<dbReference type="EMBL" id="MPKA01000042">
    <property type="protein sequence ID" value="OLU47779.1"/>
    <property type="molecule type" value="Genomic_DNA"/>
</dbReference>
<keyword evidence="1" id="KW-0175">Coiled coil</keyword>
<dbReference type="Proteomes" id="UP000186705">
    <property type="component" value="Unassembled WGS sequence"/>
</dbReference>
<gene>
    <name evidence="2" type="ORF">BO225_01530</name>
</gene>
<reference evidence="2 3" key="1">
    <citation type="submission" date="2016-11" db="EMBL/GenBank/DDBJ databases">
        <title>Description of two novel members of the family Erysipelotrichaceae: Ileibacterium lipovorans gen. nov., sp. nov. and Dubosiella newyorkensis, gen. nov., sp. nov.</title>
        <authorList>
            <person name="Cox L.M."/>
            <person name="Sohn J."/>
            <person name="Tyrrell K.L."/>
            <person name="Citron D.M."/>
            <person name="Lawson P.A."/>
            <person name="Patel N.B."/>
            <person name="Iizumi T."/>
            <person name="Perez-Perez G.I."/>
            <person name="Goldstein E.J."/>
            <person name="Blaser M.J."/>
        </authorList>
    </citation>
    <scope>NUCLEOTIDE SEQUENCE [LARGE SCALE GENOMIC DNA]</scope>
    <source>
        <strain evidence="2 3">NYU-BL-A4</strain>
    </source>
</reference>